<reference evidence="2 3" key="1">
    <citation type="submission" date="2014-04" db="EMBL/GenBank/DDBJ databases">
        <authorList>
            <consortium name="DOE Joint Genome Institute"/>
            <person name="Kuo A."/>
            <person name="Gay G."/>
            <person name="Dore J."/>
            <person name="Kohler A."/>
            <person name="Nagy L.G."/>
            <person name="Floudas D."/>
            <person name="Copeland A."/>
            <person name="Barry K.W."/>
            <person name="Cichocki N."/>
            <person name="Veneault-Fourrey C."/>
            <person name="LaButti K."/>
            <person name="Lindquist E.A."/>
            <person name="Lipzen A."/>
            <person name="Lundell T."/>
            <person name="Morin E."/>
            <person name="Murat C."/>
            <person name="Sun H."/>
            <person name="Tunlid A."/>
            <person name="Henrissat B."/>
            <person name="Grigoriev I.V."/>
            <person name="Hibbett D.S."/>
            <person name="Martin F."/>
            <person name="Nordberg H.P."/>
            <person name="Cantor M.N."/>
            <person name="Hua S.X."/>
        </authorList>
    </citation>
    <scope>NUCLEOTIDE SEQUENCE [LARGE SCALE GENOMIC DNA]</scope>
    <source>
        <strain evidence="3">h7</strain>
    </source>
</reference>
<feature type="compositionally biased region" description="Low complexity" evidence="1">
    <location>
        <begin position="1"/>
        <end position="18"/>
    </location>
</feature>
<dbReference type="EMBL" id="KN831837">
    <property type="protein sequence ID" value="KIM34975.1"/>
    <property type="molecule type" value="Genomic_DNA"/>
</dbReference>
<gene>
    <name evidence="2" type="ORF">M413DRAFT_449960</name>
</gene>
<proteinExistence type="predicted"/>
<keyword evidence="3" id="KW-1185">Reference proteome</keyword>
<evidence type="ECO:0000313" key="3">
    <source>
        <dbReference type="Proteomes" id="UP000053424"/>
    </source>
</evidence>
<protein>
    <submittedName>
        <fullName evidence="2">Uncharacterized protein</fullName>
    </submittedName>
</protein>
<feature type="region of interest" description="Disordered" evidence="1">
    <location>
        <begin position="1"/>
        <end position="56"/>
    </location>
</feature>
<dbReference type="HOGENOM" id="CLU_3014402_0_0_1"/>
<dbReference type="Proteomes" id="UP000053424">
    <property type="component" value="Unassembled WGS sequence"/>
</dbReference>
<dbReference type="AlphaFoldDB" id="A0A0C3BDU3"/>
<sequence>MGQLPSASRTSRTTTPTRTRSHGLPLSTSKGGGLKECENTEYDEAADEKEFVRSSE</sequence>
<evidence type="ECO:0000256" key="1">
    <source>
        <dbReference type="SAM" id="MobiDB-lite"/>
    </source>
</evidence>
<reference evidence="3" key="2">
    <citation type="submission" date="2015-01" db="EMBL/GenBank/DDBJ databases">
        <title>Evolutionary Origins and Diversification of the Mycorrhizal Mutualists.</title>
        <authorList>
            <consortium name="DOE Joint Genome Institute"/>
            <consortium name="Mycorrhizal Genomics Consortium"/>
            <person name="Kohler A."/>
            <person name="Kuo A."/>
            <person name="Nagy L.G."/>
            <person name="Floudas D."/>
            <person name="Copeland A."/>
            <person name="Barry K.W."/>
            <person name="Cichocki N."/>
            <person name="Veneault-Fourrey C."/>
            <person name="LaButti K."/>
            <person name="Lindquist E.A."/>
            <person name="Lipzen A."/>
            <person name="Lundell T."/>
            <person name="Morin E."/>
            <person name="Murat C."/>
            <person name="Riley R."/>
            <person name="Ohm R."/>
            <person name="Sun H."/>
            <person name="Tunlid A."/>
            <person name="Henrissat B."/>
            <person name="Grigoriev I.V."/>
            <person name="Hibbett D.S."/>
            <person name="Martin F."/>
        </authorList>
    </citation>
    <scope>NUCLEOTIDE SEQUENCE [LARGE SCALE GENOMIC DNA]</scope>
    <source>
        <strain evidence="3">h7</strain>
    </source>
</reference>
<name>A0A0C3BDU3_HEBCY</name>
<accession>A0A0C3BDU3</accession>
<evidence type="ECO:0000313" key="2">
    <source>
        <dbReference type="EMBL" id="KIM34975.1"/>
    </source>
</evidence>
<organism evidence="2 3">
    <name type="scientific">Hebeloma cylindrosporum</name>
    <dbReference type="NCBI Taxonomy" id="76867"/>
    <lineage>
        <taxon>Eukaryota</taxon>
        <taxon>Fungi</taxon>
        <taxon>Dikarya</taxon>
        <taxon>Basidiomycota</taxon>
        <taxon>Agaricomycotina</taxon>
        <taxon>Agaricomycetes</taxon>
        <taxon>Agaricomycetidae</taxon>
        <taxon>Agaricales</taxon>
        <taxon>Agaricineae</taxon>
        <taxon>Hymenogastraceae</taxon>
        <taxon>Hebeloma</taxon>
    </lineage>
</organism>